<dbReference type="AlphaFoldDB" id="A0A1L0FHC8"/>
<evidence type="ECO:0000256" key="1">
    <source>
        <dbReference type="SAM" id="MobiDB-lite"/>
    </source>
</evidence>
<reference evidence="3" key="1">
    <citation type="submission" date="2016-11" db="EMBL/GenBank/DDBJ databases">
        <authorList>
            <person name="Guldener U."/>
        </authorList>
    </citation>
    <scope>NUCLEOTIDE SEQUENCE [LARGE SCALE GENOMIC DNA]</scope>
</reference>
<organism evidence="2 3">
    <name type="scientific">Hanseniaspora guilliermondii</name>
    <dbReference type="NCBI Taxonomy" id="56406"/>
    <lineage>
        <taxon>Eukaryota</taxon>
        <taxon>Fungi</taxon>
        <taxon>Dikarya</taxon>
        <taxon>Ascomycota</taxon>
        <taxon>Saccharomycotina</taxon>
        <taxon>Saccharomycetes</taxon>
        <taxon>Saccharomycodales</taxon>
        <taxon>Saccharomycodaceae</taxon>
        <taxon>Hanseniaspora</taxon>
    </lineage>
</organism>
<evidence type="ECO:0000313" key="2">
    <source>
        <dbReference type="EMBL" id="SGZ38982.1"/>
    </source>
</evidence>
<keyword evidence="3" id="KW-1185">Reference proteome</keyword>
<dbReference type="Proteomes" id="UP000183365">
    <property type="component" value="Unassembled WGS sequence"/>
</dbReference>
<dbReference type="VEuPathDB" id="FungiDB:HGUI_01182"/>
<sequence length="266" mass="31784">MDKKIDKILQDAEKDFNIEIDNSYIKNIASSLSVKELKMIKLVAIYTTARKNENPLKRLAILYKYSSILDWLNDKDGDFYKLYVYYKKKINIILNENNKVFTLKTNDHKIDSRHPLYKQVLFKKLYHLSLLNNKHLEDKLKRIENDNFKLHYRYINESIDWFKILSNNADDDENNKITRIQLPSIQQILPKLSDVTLNYNLDINKIKLMKSNIDKEKEIEKYFKTDMMAMVKKRKVDNHKINTNTTKKQKKTKSKRVIMDSNITRA</sequence>
<proteinExistence type="predicted"/>
<protein>
    <submittedName>
        <fullName evidence="2">Uncharacterized protein</fullName>
    </submittedName>
</protein>
<gene>
    <name evidence="2" type="ORF">HGUI_01182</name>
</gene>
<evidence type="ECO:0000313" key="3">
    <source>
        <dbReference type="Proteomes" id="UP000183365"/>
    </source>
</evidence>
<feature type="region of interest" description="Disordered" evidence="1">
    <location>
        <begin position="244"/>
        <end position="266"/>
    </location>
</feature>
<name>A0A1L0FHC8_9ASCO</name>
<dbReference type="EMBL" id="FQNF01000015">
    <property type="protein sequence ID" value="SGZ38982.1"/>
    <property type="molecule type" value="Genomic_DNA"/>
</dbReference>
<dbReference type="OrthoDB" id="3972658at2759"/>
<accession>A0A1L0FHC8</accession>
<feature type="compositionally biased region" description="Basic residues" evidence="1">
    <location>
        <begin position="247"/>
        <end position="256"/>
    </location>
</feature>